<proteinExistence type="predicted"/>
<accession>A0A2P2Q3M7</accession>
<sequence length="39" mass="4592">MACFTFSQSKFGIQKSRTPCYSLSSLVIRRDKVWETKMM</sequence>
<dbReference type="EMBL" id="GGEC01081113">
    <property type="protein sequence ID" value="MBX61597.1"/>
    <property type="molecule type" value="Transcribed_RNA"/>
</dbReference>
<dbReference type="AlphaFoldDB" id="A0A2P2Q3M7"/>
<protein>
    <submittedName>
        <fullName evidence="1">Uncharacterized protein</fullName>
    </submittedName>
</protein>
<evidence type="ECO:0000313" key="1">
    <source>
        <dbReference type="EMBL" id="MBX61597.1"/>
    </source>
</evidence>
<reference evidence="1" key="1">
    <citation type="submission" date="2018-02" db="EMBL/GenBank/DDBJ databases">
        <title>Rhizophora mucronata_Transcriptome.</title>
        <authorList>
            <person name="Meera S.P."/>
            <person name="Sreeshan A."/>
            <person name="Augustine A."/>
        </authorList>
    </citation>
    <scope>NUCLEOTIDE SEQUENCE</scope>
    <source>
        <tissue evidence="1">Leaf</tissue>
    </source>
</reference>
<name>A0A2P2Q3M7_RHIMU</name>
<organism evidence="1">
    <name type="scientific">Rhizophora mucronata</name>
    <name type="common">Asiatic mangrove</name>
    <dbReference type="NCBI Taxonomy" id="61149"/>
    <lineage>
        <taxon>Eukaryota</taxon>
        <taxon>Viridiplantae</taxon>
        <taxon>Streptophyta</taxon>
        <taxon>Embryophyta</taxon>
        <taxon>Tracheophyta</taxon>
        <taxon>Spermatophyta</taxon>
        <taxon>Magnoliopsida</taxon>
        <taxon>eudicotyledons</taxon>
        <taxon>Gunneridae</taxon>
        <taxon>Pentapetalae</taxon>
        <taxon>rosids</taxon>
        <taxon>fabids</taxon>
        <taxon>Malpighiales</taxon>
        <taxon>Rhizophoraceae</taxon>
        <taxon>Rhizophora</taxon>
    </lineage>
</organism>